<dbReference type="InterPro" id="IPR013783">
    <property type="entry name" value="Ig-like_fold"/>
</dbReference>
<evidence type="ECO:0000259" key="8">
    <source>
        <dbReference type="Pfam" id="PF20626"/>
    </source>
</evidence>
<sequence length="289" mass="33427">VNVYVKAFTNSPVLVCVDLARSQEEVIDPKYLWIGPDGKKLKGQTYRNPTETGKLKVKRFKESMSGAYTCTRSYKSTDPTTQEEREVFEAYRFRVYAYGEADRAYQIFVRFTTKECELAAHDRFFEELKKIVNNFISDLMCHITESSYRCLSVQTPTQRLQPRLFVTFQVNPFAPGWEEVCHQVPYTCEDATNTRVEEARNRIEEFFSEQTYALKHEFQTVPTTHYVDDSFSALQIESCRPGFGKNNVTHQSCAGCCVVCEPGTYSPNNDVTCQIRSRPRVRTYRARSC</sequence>
<organism evidence="9 10">
    <name type="scientific">Trogon melanurus</name>
    <name type="common">Black-tailed trogon</name>
    <dbReference type="NCBI Taxonomy" id="56311"/>
    <lineage>
        <taxon>Eukaryota</taxon>
        <taxon>Metazoa</taxon>
        <taxon>Chordata</taxon>
        <taxon>Craniata</taxon>
        <taxon>Vertebrata</taxon>
        <taxon>Euteleostomi</taxon>
        <taxon>Archelosauria</taxon>
        <taxon>Archosauria</taxon>
        <taxon>Dinosauria</taxon>
        <taxon>Saurischia</taxon>
        <taxon>Theropoda</taxon>
        <taxon>Coelurosauria</taxon>
        <taxon>Aves</taxon>
        <taxon>Neognathae</taxon>
        <taxon>Neoaves</taxon>
        <taxon>Telluraves</taxon>
        <taxon>Coraciimorphae</taxon>
        <taxon>Trogoniformes</taxon>
        <taxon>Trogonidae</taxon>
        <taxon>Trogon</taxon>
    </lineage>
</organism>
<evidence type="ECO:0000256" key="6">
    <source>
        <dbReference type="ARBA" id="ARBA00023329"/>
    </source>
</evidence>
<evidence type="ECO:0000256" key="2">
    <source>
        <dbReference type="ARBA" id="ARBA00004613"/>
    </source>
</evidence>
<dbReference type="Pfam" id="PF20626">
    <property type="entry name" value="EGF_Sp38_C"/>
    <property type="match status" value="1"/>
</dbReference>
<dbReference type="Gene3D" id="2.60.40.10">
    <property type="entry name" value="Immunoglobulins"/>
    <property type="match status" value="1"/>
</dbReference>
<reference evidence="9 10" key="1">
    <citation type="submission" date="2019-09" db="EMBL/GenBank/DDBJ databases">
        <title>Bird 10,000 Genomes (B10K) Project - Family phase.</title>
        <authorList>
            <person name="Zhang G."/>
        </authorList>
    </citation>
    <scope>NUCLEOTIDE SEQUENCE [LARGE SCALE GENOMIC DNA]</scope>
    <source>
        <strain evidence="9">B10K-DU-007-40</strain>
        <tissue evidence="9">Mixed tissue sample</tissue>
    </source>
</reference>
<gene>
    <name evidence="9" type="primary">Zpbp2</name>
    <name evidence="9" type="ORF">TROMEL_R00507</name>
</gene>
<dbReference type="GO" id="GO:0001669">
    <property type="term" value="C:acrosomal vesicle"/>
    <property type="evidence" value="ECO:0007669"/>
    <property type="project" value="UniProtKB-SubCell"/>
</dbReference>
<keyword evidence="5" id="KW-0325">Glycoprotein</keyword>
<keyword evidence="10" id="KW-1185">Reference proteome</keyword>
<evidence type="ECO:0000256" key="1">
    <source>
        <dbReference type="ARBA" id="ARBA00004218"/>
    </source>
</evidence>
<name>A0A7L0EPS7_TROML</name>
<dbReference type="OrthoDB" id="9403351at2759"/>
<comment type="caution">
    <text evidence="9">The sequence shown here is derived from an EMBL/GenBank/DDBJ whole genome shotgun (WGS) entry which is preliminary data.</text>
</comment>
<dbReference type="InterPro" id="IPR010857">
    <property type="entry name" value="Sp38-bd"/>
</dbReference>
<dbReference type="PANTHER" id="PTHR15443">
    <property type="entry name" value="ZONA PELLUCIDA BINDING PROTEIN SP38"/>
    <property type="match status" value="1"/>
</dbReference>
<protein>
    <submittedName>
        <fullName evidence="9">ZPBP2 protein</fullName>
    </submittedName>
</protein>
<dbReference type="AlphaFoldDB" id="A0A7L0EPS7"/>
<proteinExistence type="inferred from homology"/>
<accession>A0A7L0EPS7</accession>
<feature type="domain" description="Zona-pellucida-binding protein 1/2 C-terminal" evidence="8">
    <location>
        <begin position="239"/>
        <end position="289"/>
    </location>
</feature>
<feature type="domain" description="Zona-pellucida-binding protein 1/2 N-terminal" evidence="7">
    <location>
        <begin position="1"/>
        <end position="98"/>
    </location>
</feature>
<dbReference type="InterPro" id="IPR048805">
    <property type="entry name" value="ZPBP1/2_C"/>
</dbReference>
<dbReference type="Pfam" id="PF07354">
    <property type="entry name" value="Sp38"/>
    <property type="match status" value="1"/>
</dbReference>
<comment type="similarity">
    <text evidence="3">Belongs to the zona pellucida-binding protein Sp38 family.</text>
</comment>
<dbReference type="GO" id="GO:0005576">
    <property type="term" value="C:extracellular region"/>
    <property type="evidence" value="ECO:0007669"/>
    <property type="project" value="UniProtKB-SubCell"/>
</dbReference>
<evidence type="ECO:0000313" key="10">
    <source>
        <dbReference type="Proteomes" id="UP000550660"/>
    </source>
</evidence>
<dbReference type="GO" id="GO:0001675">
    <property type="term" value="P:acrosome assembly"/>
    <property type="evidence" value="ECO:0007669"/>
    <property type="project" value="TreeGrafter"/>
</dbReference>
<evidence type="ECO:0000256" key="4">
    <source>
        <dbReference type="ARBA" id="ARBA00022525"/>
    </source>
</evidence>
<evidence type="ECO:0000256" key="5">
    <source>
        <dbReference type="ARBA" id="ARBA00023180"/>
    </source>
</evidence>
<dbReference type="EMBL" id="VXAG01002028">
    <property type="protein sequence ID" value="NXJ85225.1"/>
    <property type="molecule type" value="Genomic_DNA"/>
</dbReference>
<evidence type="ECO:0000259" key="7">
    <source>
        <dbReference type="Pfam" id="PF07354"/>
    </source>
</evidence>
<keyword evidence="6" id="KW-0968">Cytoplasmic vesicle</keyword>
<feature type="non-terminal residue" evidence="9">
    <location>
        <position position="1"/>
    </location>
</feature>
<dbReference type="InterPro" id="IPR048806">
    <property type="entry name" value="ZPBP1/2_N"/>
</dbReference>
<evidence type="ECO:0000313" key="9">
    <source>
        <dbReference type="EMBL" id="NXJ85225.1"/>
    </source>
</evidence>
<dbReference type="GO" id="GO:0007339">
    <property type="term" value="P:binding of sperm to zona pellucida"/>
    <property type="evidence" value="ECO:0007669"/>
    <property type="project" value="InterPro"/>
</dbReference>
<feature type="non-terminal residue" evidence="9">
    <location>
        <position position="289"/>
    </location>
</feature>
<keyword evidence="4" id="KW-0964">Secreted</keyword>
<evidence type="ECO:0000256" key="3">
    <source>
        <dbReference type="ARBA" id="ARBA00007196"/>
    </source>
</evidence>
<dbReference type="Proteomes" id="UP000550660">
    <property type="component" value="Unassembled WGS sequence"/>
</dbReference>
<dbReference type="PANTHER" id="PTHR15443:SF4">
    <property type="entry name" value="ZONA PELLUCIDA-BINDING PROTEIN 2"/>
    <property type="match status" value="1"/>
</dbReference>
<comment type="subcellular location">
    <subcellularLocation>
        <location evidence="1">Cytoplasmic vesicle</location>
        <location evidence="1">Secretory vesicle</location>
        <location evidence="1">Acrosome</location>
    </subcellularLocation>
    <subcellularLocation>
        <location evidence="2">Secreted</location>
    </subcellularLocation>
</comment>
<dbReference type="GO" id="GO:0002199">
    <property type="term" value="C:zona pellucida receptor complex"/>
    <property type="evidence" value="ECO:0007669"/>
    <property type="project" value="TreeGrafter"/>
</dbReference>